<proteinExistence type="predicted"/>
<protein>
    <submittedName>
        <fullName evidence="1">Uncharacterized protein</fullName>
    </submittedName>
</protein>
<name>A0AAD2IZ04_ACHAE</name>
<sequence>MRVGVMIYAERPLAVNETSDLDFCKHHTPPPSPWQDADEFVGKPQKSEAFFSEYR</sequence>
<dbReference type="EMBL" id="CYTK01000003">
    <property type="protein sequence ID" value="CUI99932.1"/>
    <property type="molecule type" value="Genomic_DNA"/>
</dbReference>
<comment type="caution">
    <text evidence="1">The sequence shown here is derived from an EMBL/GenBank/DDBJ whole genome shotgun (WGS) entry which is preliminary data.</text>
</comment>
<organism evidence="1 2">
    <name type="scientific">Achromobacter aegrifaciens</name>
    <dbReference type="NCBI Taxonomy" id="1287736"/>
    <lineage>
        <taxon>Bacteria</taxon>
        <taxon>Pseudomonadati</taxon>
        <taxon>Pseudomonadota</taxon>
        <taxon>Betaproteobacteria</taxon>
        <taxon>Burkholderiales</taxon>
        <taxon>Alcaligenaceae</taxon>
        <taxon>Achromobacter</taxon>
    </lineage>
</organism>
<reference evidence="1 2" key="1">
    <citation type="submission" date="2015-09" db="EMBL/GenBank/DDBJ databases">
        <authorList>
            <consortium name="Pathogen Informatics"/>
        </authorList>
    </citation>
    <scope>NUCLEOTIDE SEQUENCE [LARGE SCALE GENOMIC DNA]</scope>
    <source>
        <strain evidence="1 2">2789STDY5608625</strain>
    </source>
</reference>
<evidence type="ECO:0000313" key="2">
    <source>
        <dbReference type="Proteomes" id="UP000044098"/>
    </source>
</evidence>
<dbReference type="Proteomes" id="UP000044098">
    <property type="component" value="Unassembled WGS sequence"/>
</dbReference>
<evidence type="ECO:0000313" key="1">
    <source>
        <dbReference type="EMBL" id="CUI99932.1"/>
    </source>
</evidence>
<dbReference type="AlphaFoldDB" id="A0AAD2IZ04"/>
<gene>
    <name evidence="1" type="ORF">ERS370000_02376</name>
</gene>
<accession>A0AAD2IZ04</accession>